<dbReference type="Proteomes" id="UP000215483">
    <property type="component" value="Unassembled WGS sequence"/>
</dbReference>
<reference evidence="1 2" key="1">
    <citation type="submission" date="2016-07" db="EMBL/GenBank/DDBJ databases">
        <title>Draft genome of Streptomyces diastatochromogenes.</title>
        <authorList>
            <person name="Podduturi R."/>
            <person name="Lukassen M.B."/>
            <person name="Clausen N."/>
            <person name="Nielsen J.L."/>
            <person name="Jorgensen N.O."/>
        </authorList>
    </citation>
    <scope>NUCLEOTIDE SEQUENCE [LARGE SCALE GENOMIC DNA]</scope>
    <source>
        <strain evidence="1 2">DSM 40608</strain>
    </source>
</reference>
<sequence length="63" mass="6867">MVVPGLDLAVLRLADAPWEADLPGPVFARLDRTHSGVLRDCTAIGQPLFQWVGRRPTGRRSGT</sequence>
<protein>
    <submittedName>
        <fullName evidence="1">Uncharacterized protein</fullName>
    </submittedName>
</protein>
<evidence type="ECO:0000313" key="2">
    <source>
        <dbReference type="Proteomes" id="UP000215483"/>
    </source>
</evidence>
<evidence type="ECO:0000313" key="1">
    <source>
        <dbReference type="EMBL" id="OXY88556.1"/>
    </source>
</evidence>
<proteinExistence type="predicted"/>
<dbReference type="AlphaFoldDB" id="A0A233RYS8"/>
<gene>
    <name evidence="1" type="ORF">BEK98_41825</name>
</gene>
<accession>A0A233RYS8</accession>
<keyword evidence="2" id="KW-1185">Reference proteome</keyword>
<comment type="caution">
    <text evidence="1">The sequence shown here is derived from an EMBL/GenBank/DDBJ whole genome shotgun (WGS) entry which is preliminary data.</text>
</comment>
<dbReference type="EMBL" id="MCGQ01000053">
    <property type="protein sequence ID" value="OXY88556.1"/>
    <property type="molecule type" value="Genomic_DNA"/>
</dbReference>
<organism evidence="1 2">
    <name type="scientific">Streptomyces diastatochromogenes</name>
    <dbReference type="NCBI Taxonomy" id="42236"/>
    <lineage>
        <taxon>Bacteria</taxon>
        <taxon>Bacillati</taxon>
        <taxon>Actinomycetota</taxon>
        <taxon>Actinomycetes</taxon>
        <taxon>Kitasatosporales</taxon>
        <taxon>Streptomycetaceae</taxon>
        <taxon>Streptomyces</taxon>
    </lineage>
</organism>
<name>A0A233RYS8_STRDA</name>